<name>A0A067MM04_BOTB1</name>
<evidence type="ECO:0000313" key="3">
    <source>
        <dbReference type="Proteomes" id="UP000027195"/>
    </source>
</evidence>
<evidence type="ECO:0000256" key="1">
    <source>
        <dbReference type="SAM" id="MobiDB-lite"/>
    </source>
</evidence>
<gene>
    <name evidence="2" type="ORF">BOTBODRAFT_56663</name>
</gene>
<accession>A0A067MM04</accession>
<dbReference type="EMBL" id="KL198049">
    <property type="protein sequence ID" value="KDQ12621.1"/>
    <property type="molecule type" value="Genomic_DNA"/>
</dbReference>
<dbReference type="InParanoid" id="A0A067MM04"/>
<evidence type="ECO:0000313" key="2">
    <source>
        <dbReference type="EMBL" id="KDQ12621.1"/>
    </source>
</evidence>
<protein>
    <submittedName>
        <fullName evidence="2">Uncharacterized protein</fullName>
    </submittedName>
</protein>
<dbReference type="HOGENOM" id="CLU_1360214_0_0_1"/>
<reference evidence="3" key="1">
    <citation type="journal article" date="2014" name="Proc. Natl. Acad. Sci. U.S.A.">
        <title>Extensive sampling of basidiomycete genomes demonstrates inadequacy of the white-rot/brown-rot paradigm for wood decay fungi.</title>
        <authorList>
            <person name="Riley R."/>
            <person name="Salamov A.A."/>
            <person name="Brown D.W."/>
            <person name="Nagy L.G."/>
            <person name="Floudas D."/>
            <person name="Held B.W."/>
            <person name="Levasseur A."/>
            <person name="Lombard V."/>
            <person name="Morin E."/>
            <person name="Otillar R."/>
            <person name="Lindquist E.A."/>
            <person name="Sun H."/>
            <person name="LaButti K.M."/>
            <person name="Schmutz J."/>
            <person name="Jabbour D."/>
            <person name="Luo H."/>
            <person name="Baker S.E."/>
            <person name="Pisabarro A.G."/>
            <person name="Walton J.D."/>
            <person name="Blanchette R.A."/>
            <person name="Henrissat B."/>
            <person name="Martin F."/>
            <person name="Cullen D."/>
            <person name="Hibbett D.S."/>
            <person name="Grigoriev I.V."/>
        </authorList>
    </citation>
    <scope>NUCLEOTIDE SEQUENCE [LARGE SCALE GENOMIC DNA]</scope>
    <source>
        <strain evidence="3">FD-172 SS1</strain>
    </source>
</reference>
<organism evidence="2 3">
    <name type="scientific">Botryobasidium botryosum (strain FD-172 SS1)</name>
    <dbReference type="NCBI Taxonomy" id="930990"/>
    <lineage>
        <taxon>Eukaryota</taxon>
        <taxon>Fungi</taxon>
        <taxon>Dikarya</taxon>
        <taxon>Basidiomycota</taxon>
        <taxon>Agaricomycotina</taxon>
        <taxon>Agaricomycetes</taxon>
        <taxon>Cantharellales</taxon>
        <taxon>Botryobasidiaceae</taxon>
        <taxon>Botryobasidium</taxon>
    </lineage>
</organism>
<feature type="region of interest" description="Disordered" evidence="1">
    <location>
        <begin position="1"/>
        <end position="31"/>
    </location>
</feature>
<sequence length="201" mass="21635">MSTLSRCLESPSAPSSTQNIPPAAQRKTSGFRQRVAEKKEAFYKQKALHSARLPSASYTLSEFSPRLATPSSSQGRAPGQNTKRHVCTIRIHADKNTAGVCVLVQSPTLINVEECAGEEELPEDIDLAVVLETSVSPYAAPRRKNIRAPCARAEAHLAEFRGQPELGSVVTQLGRKNSASKLGVRCACSVSWVLRGGHLSA</sequence>
<feature type="compositionally biased region" description="Polar residues" evidence="1">
    <location>
        <begin position="12"/>
        <end position="31"/>
    </location>
</feature>
<proteinExistence type="predicted"/>
<dbReference type="Proteomes" id="UP000027195">
    <property type="component" value="Unassembled WGS sequence"/>
</dbReference>
<keyword evidence="3" id="KW-1185">Reference proteome</keyword>
<dbReference type="AlphaFoldDB" id="A0A067MM04"/>